<evidence type="ECO:0000256" key="10">
    <source>
        <dbReference type="ARBA" id="ARBA00023004"/>
    </source>
</evidence>
<keyword evidence="9" id="KW-1133">Transmembrane helix</keyword>
<feature type="binding site" description="covalent" evidence="13">
    <location>
        <position position="112"/>
    </location>
    <ligand>
        <name>heme</name>
        <dbReference type="ChEBI" id="CHEBI:30413"/>
        <label>3</label>
    </ligand>
</feature>
<evidence type="ECO:0000256" key="9">
    <source>
        <dbReference type="ARBA" id="ARBA00022989"/>
    </source>
</evidence>
<feature type="binding site" description="axial binding residue" evidence="14">
    <location>
        <position position="142"/>
    </location>
    <ligand>
        <name>heme</name>
        <dbReference type="ChEBI" id="CHEBI:30413"/>
        <label>2</label>
    </ligand>
    <ligandPart>
        <name>Fe</name>
        <dbReference type="ChEBI" id="CHEBI:18248"/>
    </ligandPart>
</feature>
<feature type="binding site" description="covalent" evidence="13">
    <location>
        <position position="115"/>
    </location>
    <ligand>
        <name>heme</name>
        <dbReference type="ChEBI" id="CHEBI:30413"/>
        <label>3</label>
    </ligand>
</feature>
<dbReference type="InterPro" id="IPR038266">
    <property type="entry name" value="NapC/NirT_cytc_sf"/>
</dbReference>
<evidence type="ECO:0000256" key="12">
    <source>
        <dbReference type="PIRNR" id="PIRNR000013"/>
    </source>
</evidence>
<evidence type="ECO:0000256" key="5">
    <source>
        <dbReference type="ARBA" id="ARBA00022617"/>
    </source>
</evidence>
<feature type="binding site" description="axial binding residue" evidence="14">
    <location>
        <position position="85"/>
    </location>
    <ligand>
        <name>heme</name>
        <dbReference type="ChEBI" id="CHEBI:30413"/>
        <label>1</label>
    </ligand>
    <ligandPart>
        <name>Fe</name>
        <dbReference type="ChEBI" id="CHEBI:18248"/>
    </ligandPart>
</feature>
<dbReference type="EMBL" id="FMXO01000012">
    <property type="protein sequence ID" value="SDB45792.1"/>
    <property type="molecule type" value="Genomic_DNA"/>
</dbReference>
<dbReference type="OrthoDB" id="9782159at2"/>
<dbReference type="AlphaFoldDB" id="A0A1G6DKY9"/>
<keyword evidence="10 12" id="KW-0408">Iron</keyword>
<feature type="binding site" description="covalent" evidence="13">
    <location>
        <position position="39"/>
    </location>
    <ligand>
        <name>heme</name>
        <dbReference type="ChEBI" id="CHEBI:30413"/>
        <label>1</label>
    </ligand>
</feature>
<keyword evidence="4" id="KW-1003">Cell membrane</keyword>
<keyword evidence="17" id="KW-1185">Reference proteome</keyword>
<evidence type="ECO:0000256" key="2">
    <source>
        <dbReference type="ARBA" id="ARBA00007395"/>
    </source>
</evidence>
<feature type="binding site" description="covalent" evidence="13">
    <location>
        <position position="42"/>
    </location>
    <ligand>
        <name>heme</name>
        <dbReference type="ChEBI" id="CHEBI:30413"/>
        <label>1</label>
    </ligand>
</feature>
<evidence type="ECO:0000259" key="15">
    <source>
        <dbReference type="Pfam" id="PF03264"/>
    </source>
</evidence>
<keyword evidence="7 12" id="KW-0479">Metal-binding</keyword>
<feature type="binding site" description="covalent" evidence="13">
    <location>
        <position position="136"/>
    </location>
    <ligand>
        <name>heme</name>
        <dbReference type="ChEBI" id="CHEBI:30413"/>
        <label>4</label>
    </ligand>
</feature>
<evidence type="ECO:0000256" key="13">
    <source>
        <dbReference type="PIRSR" id="PIRSR000013-1"/>
    </source>
</evidence>
<evidence type="ECO:0000256" key="3">
    <source>
        <dbReference type="ARBA" id="ARBA00022448"/>
    </source>
</evidence>
<dbReference type="Gene3D" id="1.10.3820.10">
    <property type="entry name" value="Di-heme elbow motif domain"/>
    <property type="match status" value="1"/>
</dbReference>
<dbReference type="GO" id="GO:0020037">
    <property type="term" value="F:heme binding"/>
    <property type="evidence" value="ECO:0007669"/>
    <property type="project" value="InterPro"/>
</dbReference>
<evidence type="ECO:0000256" key="11">
    <source>
        <dbReference type="ARBA" id="ARBA00023136"/>
    </source>
</evidence>
<evidence type="ECO:0000256" key="6">
    <source>
        <dbReference type="ARBA" id="ARBA00022692"/>
    </source>
</evidence>
<evidence type="ECO:0000256" key="1">
    <source>
        <dbReference type="ARBA" id="ARBA00004162"/>
    </source>
</evidence>
<dbReference type="GO" id="GO:0046872">
    <property type="term" value="F:metal ion binding"/>
    <property type="evidence" value="ECO:0007669"/>
    <property type="project" value="UniProtKB-KW"/>
</dbReference>
<keyword evidence="3 12" id="KW-0813">Transport</keyword>
<proteinExistence type="inferred from homology"/>
<dbReference type="STRING" id="617002.SAMN05660653_02237"/>
<keyword evidence="5 12" id="KW-0349">Heme</keyword>
<dbReference type="RefSeq" id="WP_092121533.1">
    <property type="nucleotide sequence ID" value="NZ_FMXO01000012.1"/>
</dbReference>
<feature type="binding site" description="axial binding residue" evidence="14">
    <location>
        <position position="45"/>
    </location>
    <ligand>
        <name>heme</name>
        <dbReference type="ChEBI" id="CHEBI:30413"/>
        <label>1</label>
    </ligand>
    <ligandPart>
        <name>Fe</name>
        <dbReference type="ChEBI" id="CHEBI:18248"/>
    </ligandPart>
</feature>
<feature type="binding site" description="axial binding residue" evidence="14">
    <location>
        <position position="137"/>
    </location>
    <ligand>
        <name>heme</name>
        <dbReference type="ChEBI" id="CHEBI:30413"/>
        <label>4</label>
    </ligand>
    <ligandPart>
        <name>Fe</name>
        <dbReference type="ChEBI" id="CHEBI:18248"/>
    </ligandPart>
</feature>
<dbReference type="InterPro" id="IPR005126">
    <property type="entry name" value="NapC/NirT_cyt_c_N"/>
</dbReference>
<dbReference type="GO" id="GO:0019333">
    <property type="term" value="P:denitrification pathway"/>
    <property type="evidence" value="ECO:0007669"/>
    <property type="project" value="InterPro"/>
</dbReference>
<evidence type="ECO:0000313" key="16">
    <source>
        <dbReference type="EMBL" id="SDB45792.1"/>
    </source>
</evidence>
<dbReference type="GO" id="GO:0009055">
    <property type="term" value="F:electron transfer activity"/>
    <property type="evidence" value="ECO:0007669"/>
    <property type="project" value="TreeGrafter"/>
</dbReference>
<gene>
    <name evidence="16" type="ORF">SAMN05660653_02237</name>
</gene>
<evidence type="ECO:0000256" key="7">
    <source>
        <dbReference type="ARBA" id="ARBA00022723"/>
    </source>
</evidence>
<reference evidence="16 17" key="1">
    <citation type="submission" date="2016-10" db="EMBL/GenBank/DDBJ databases">
        <authorList>
            <person name="de Groot N.N."/>
        </authorList>
    </citation>
    <scope>NUCLEOTIDE SEQUENCE [LARGE SCALE GENOMIC DNA]</scope>
    <source>
        <strain evidence="16 17">ASO4-2</strain>
    </source>
</reference>
<feature type="domain" description="NapC/NirT cytochrome c N-terminal" evidence="15">
    <location>
        <begin position="11"/>
        <end position="139"/>
    </location>
</feature>
<dbReference type="PIRSF" id="PIRSF000013">
    <property type="entry name" value="4_hem_cytochrm_NapC"/>
    <property type="match status" value="1"/>
</dbReference>
<feature type="binding site" description="covalent" evidence="13">
    <location>
        <position position="133"/>
    </location>
    <ligand>
        <name>heme</name>
        <dbReference type="ChEBI" id="CHEBI:30413"/>
        <label>4</label>
    </ligand>
</feature>
<feature type="binding site" description="axial binding residue" evidence="14">
    <location>
        <position position="116"/>
    </location>
    <ligand>
        <name>heme</name>
        <dbReference type="ChEBI" id="CHEBI:30413"/>
        <label>3</label>
    </ligand>
    <ligandPart>
        <name>Fe</name>
        <dbReference type="ChEBI" id="CHEBI:18248"/>
    </ligandPart>
</feature>
<protein>
    <recommendedName>
        <fullName evidence="12">Cytochrome c-type protein</fullName>
    </recommendedName>
</protein>
<evidence type="ECO:0000313" key="17">
    <source>
        <dbReference type="Proteomes" id="UP000198771"/>
    </source>
</evidence>
<keyword evidence="6" id="KW-0812">Transmembrane</keyword>
<evidence type="ECO:0000256" key="14">
    <source>
        <dbReference type="PIRSR" id="PIRSR000013-2"/>
    </source>
</evidence>
<name>A0A1G6DKY9_9BACT</name>
<feature type="binding site" evidence="13">
    <location>
        <position position="78"/>
    </location>
    <ligand>
        <name>a menaquinol</name>
        <dbReference type="ChEBI" id="CHEBI:18151"/>
    </ligand>
</feature>
<dbReference type="GO" id="GO:0005886">
    <property type="term" value="C:plasma membrane"/>
    <property type="evidence" value="ECO:0007669"/>
    <property type="project" value="UniProtKB-SubCell"/>
</dbReference>
<organism evidence="16 17">
    <name type="scientific">Desulfonatronum thiosulfatophilum</name>
    <dbReference type="NCBI Taxonomy" id="617002"/>
    <lineage>
        <taxon>Bacteria</taxon>
        <taxon>Pseudomonadati</taxon>
        <taxon>Thermodesulfobacteriota</taxon>
        <taxon>Desulfovibrionia</taxon>
        <taxon>Desulfovibrionales</taxon>
        <taxon>Desulfonatronaceae</taxon>
        <taxon>Desulfonatronum</taxon>
    </lineage>
</organism>
<comment type="PTM">
    <text evidence="12">Binds 4 heme groups per subunit.</text>
</comment>
<keyword evidence="11" id="KW-0472">Membrane</keyword>
<dbReference type="Proteomes" id="UP000198771">
    <property type="component" value="Unassembled WGS sequence"/>
</dbReference>
<feature type="binding site" evidence="13">
    <location>
        <position position="85"/>
    </location>
    <ligand>
        <name>a menaquinol</name>
        <dbReference type="ChEBI" id="CHEBI:18151"/>
    </ligand>
</feature>
<feature type="binding site" description="covalent" evidence="13">
    <location>
        <position position="62"/>
    </location>
    <ligand>
        <name>heme</name>
        <dbReference type="ChEBI" id="CHEBI:30413"/>
        <label>2</label>
    </ligand>
</feature>
<feature type="binding site" description="covalent" evidence="13">
    <location>
        <position position="65"/>
    </location>
    <ligand>
        <name>heme</name>
        <dbReference type="ChEBI" id="CHEBI:30413"/>
        <label>2</label>
    </ligand>
</feature>
<dbReference type="InterPro" id="IPR051174">
    <property type="entry name" value="Cytochrome_c-type_ET"/>
</dbReference>
<evidence type="ECO:0000256" key="4">
    <source>
        <dbReference type="ARBA" id="ARBA00022475"/>
    </source>
</evidence>
<dbReference type="InterPro" id="IPR036280">
    <property type="entry name" value="Multihaem_cyt_sf"/>
</dbReference>
<dbReference type="SUPFAM" id="SSF48695">
    <property type="entry name" value="Multiheme cytochromes"/>
    <property type="match status" value="1"/>
</dbReference>
<feature type="binding site" description="axial binding residue" evidence="14">
    <location>
        <position position="66"/>
    </location>
    <ligand>
        <name>heme</name>
        <dbReference type="ChEBI" id="CHEBI:30413"/>
        <label>2</label>
    </ligand>
    <ligandPart>
        <name>Fe</name>
        <dbReference type="ChEBI" id="CHEBI:18248"/>
    </ligandPart>
</feature>
<dbReference type="Pfam" id="PF03264">
    <property type="entry name" value="Cytochrom_NNT"/>
    <property type="match status" value="1"/>
</dbReference>
<accession>A0A1G6DKY9</accession>
<dbReference type="GO" id="GO:0009061">
    <property type="term" value="P:anaerobic respiration"/>
    <property type="evidence" value="ECO:0007669"/>
    <property type="project" value="TreeGrafter"/>
</dbReference>
<dbReference type="PANTHER" id="PTHR30333:SF1">
    <property type="entry name" value="CYTOCHROME C-TYPE PROTEIN NAPC"/>
    <property type="match status" value="1"/>
</dbReference>
<comment type="subcellular location">
    <subcellularLocation>
        <location evidence="1">Cell membrane</location>
        <topology evidence="1">Single-pass membrane protein</topology>
    </subcellularLocation>
</comment>
<feature type="binding site" evidence="13">
    <location>
        <position position="63"/>
    </location>
    <ligand>
        <name>a menaquinol</name>
        <dbReference type="ChEBI" id="CHEBI:18151"/>
    </ligand>
</feature>
<feature type="binding site" description="axial binding residue" evidence="14">
    <location>
        <position position="57"/>
    </location>
    <ligand>
        <name>heme</name>
        <dbReference type="ChEBI" id="CHEBI:30413"/>
        <label>3</label>
    </ligand>
    <ligandPart>
        <name>Fe</name>
        <dbReference type="ChEBI" id="CHEBI:18248"/>
    </ligandPart>
</feature>
<sequence>MVKFLDRGKVTVLLLLLVGAVLFAGAAYSVRATDQPEFCGSCHVMYEAVRTHQMSAHANLACNECHAPDAAIPKMIFKTRAGAKDIYQNAFGDVYDVIHVTERTRQVVNDSCIRCHSTTIRNVADKITEAKECTACHRSLPHMSRLPISERRVADE</sequence>
<dbReference type="InterPro" id="IPR024717">
    <property type="entry name" value="NapC/NirT/NrfH"/>
</dbReference>
<keyword evidence="8 12" id="KW-0249">Electron transport</keyword>
<dbReference type="PANTHER" id="PTHR30333">
    <property type="entry name" value="CYTOCHROME C-TYPE PROTEIN"/>
    <property type="match status" value="1"/>
</dbReference>
<comment type="cofactor">
    <cofactor evidence="13">
        <name>heme</name>
        <dbReference type="ChEBI" id="CHEBI:30413"/>
    </cofactor>
    <text evidence="13">Binds 4 heme groups per subunit.</text>
</comment>
<evidence type="ECO:0000256" key="8">
    <source>
        <dbReference type="ARBA" id="ARBA00022982"/>
    </source>
</evidence>
<comment type="similarity">
    <text evidence="2">Belongs to the NapC/NirT/NrfH family.</text>
</comment>